<reference evidence="3 4" key="1">
    <citation type="journal article" date="2020" name="Microb. Ecol.">
        <title>Ecogenomics of the Marine Benthic Filamentous Cyanobacterium Adonisia.</title>
        <authorList>
            <person name="Walter J.M."/>
            <person name="Coutinho F.H."/>
            <person name="Leomil L."/>
            <person name="Hargreaves P.I."/>
            <person name="Campeao M.E."/>
            <person name="Vieira V.V."/>
            <person name="Silva B.S."/>
            <person name="Fistarol G.O."/>
            <person name="Salomon P.S."/>
            <person name="Sawabe T."/>
            <person name="Mino S."/>
            <person name="Hosokawa M."/>
            <person name="Miyashita H."/>
            <person name="Maruyama F."/>
            <person name="van Verk M.C."/>
            <person name="Dutilh B.E."/>
            <person name="Thompson C.C."/>
            <person name="Thompson F.L."/>
        </authorList>
    </citation>
    <scope>NUCLEOTIDE SEQUENCE [LARGE SCALE GENOMIC DNA]</scope>
    <source>
        <strain evidence="3 4">CCMR0081</strain>
    </source>
</reference>
<feature type="repeat" description="ANK" evidence="1">
    <location>
        <begin position="188"/>
        <end position="214"/>
    </location>
</feature>
<comment type="caution">
    <text evidence="3">The sequence shown here is derived from an EMBL/GenBank/DDBJ whole genome shotgun (WGS) entry which is preliminary data.</text>
</comment>
<keyword evidence="1" id="KW-0040">ANK repeat</keyword>
<feature type="domain" description="DUF2314" evidence="2">
    <location>
        <begin position="14"/>
        <end position="148"/>
    </location>
</feature>
<proteinExistence type="predicted"/>
<accession>A0A6M0RY88</accession>
<dbReference type="EMBL" id="QXHD01000004">
    <property type="protein sequence ID" value="NEZ60671.1"/>
    <property type="molecule type" value="Genomic_DNA"/>
</dbReference>
<name>A0A6M0RY88_9CYAN</name>
<sequence>MSKDDPVIFHKDDDPELLQASQQARETFRYFWNQVALDFNRIIPALELACVKAPFSDDAANPQAPVEHMWIDQINFDGIDIYGILLNTPSHLTSWVEGDEVRCPLTDLSDWLCVLEGKVYGGHTVQVTRGRMEAVERQEYDQAWGLDFPEPDTVFIPERNDEFEGTIANLIAEEIAKNPDVVRAIFDTGQTLLHLESLHGRIESVKVLLKQGASQTTCCNRGWTPLDYARSLGWSNIIQLLETTTER</sequence>
<dbReference type="Pfam" id="PF10077">
    <property type="entry name" value="DUF2314"/>
    <property type="match status" value="1"/>
</dbReference>
<dbReference type="Gene3D" id="1.25.40.20">
    <property type="entry name" value="Ankyrin repeat-containing domain"/>
    <property type="match status" value="1"/>
</dbReference>
<evidence type="ECO:0000259" key="2">
    <source>
        <dbReference type="Pfam" id="PF10077"/>
    </source>
</evidence>
<dbReference type="RefSeq" id="WP_163668259.1">
    <property type="nucleotide sequence ID" value="NZ_QXHD01000004.1"/>
</dbReference>
<dbReference type="AlphaFoldDB" id="A0A6M0RY88"/>
<dbReference type="Pfam" id="PF12796">
    <property type="entry name" value="Ank_2"/>
    <property type="match status" value="1"/>
</dbReference>
<dbReference type="InterPro" id="IPR002110">
    <property type="entry name" value="Ankyrin_rpt"/>
</dbReference>
<organism evidence="3 4">
    <name type="scientific">Adonisia turfae CCMR0081</name>
    <dbReference type="NCBI Taxonomy" id="2292702"/>
    <lineage>
        <taxon>Bacteria</taxon>
        <taxon>Bacillati</taxon>
        <taxon>Cyanobacteriota</taxon>
        <taxon>Adonisia</taxon>
        <taxon>Adonisia turfae</taxon>
    </lineage>
</organism>
<keyword evidence="4" id="KW-1185">Reference proteome</keyword>
<dbReference type="SUPFAM" id="SSF48403">
    <property type="entry name" value="Ankyrin repeat"/>
    <property type="match status" value="1"/>
</dbReference>
<dbReference type="InterPro" id="IPR018756">
    <property type="entry name" value="DUF2314"/>
</dbReference>
<dbReference type="PROSITE" id="PS50088">
    <property type="entry name" value="ANK_REPEAT"/>
    <property type="match status" value="1"/>
</dbReference>
<dbReference type="PROSITE" id="PS50297">
    <property type="entry name" value="ANK_REP_REGION"/>
    <property type="match status" value="1"/>
</dbReference>
<protein>
    <submittedName>
        <fullName evidence="3">DUF2314 domain-containing protein</fullName>
    </submittedName>
</protein>
<dbReference type="InterPro" id="IPR036770">
    <property type="entry name" value="Ankyrin_rpt-contain_sf"/>
</dbReference>
<dbReference type="Proteomes" id="UP000481033">
    <property type="component" value="Unassembled WGS sequence"/>
</dbReference>
<gene>
    <name evidence="3" type="ORF">DXZ20_34540</name>
</gene>
<evidence type="ECO:0000256" key="1">
    <source>
        <dbReference type="PROSITE-ProRule" id="PRU00023"/>
    </source>
</evidence>
<evidence type="ECO:0000313" key="4">
    <source>
        <dbReference type="Proteomes" id="UP000481033"/>
    </source>
</evidence>
<evidence type="ECO:0000313" key="3">
    <source>
        <dbReference type="EMBL" id="NEZ60671.1"/>
    </source>
</evidence>